<gene>
    <name evidence="3" type="ORF">DdX_06183</name>
</gene>
<keyword evidence="2" id="KW-1133">Transmembrane helix</keyword>
<dbReference type="Proteomes" id="UP001201812">
    <property type="component" value="Unassembled WGS sequence"/>
</dbReference>
<protein>
    <submittedName>
        <fullName evidence="3">Uncharacterized protein</fullName>
    </submittedName>
</protein>
<evidence type="ECO:0000256" key="2">
    <source>
        <dbReference type="SAM" id="Phobius"/>
    </source>
</evidence>
<evidence type="ECO:0000256" key="1">
    <source>
        <dbReference type="SAM" id="MobiDB-lite"/>
    </source>
</evidence>
<dbReference type="AlphaFoldDB" id="A0AAD4N952"/>
<keyword evidence="4" id="KW-1185">Reference proteome</keyword>
<sequence length="115" mass="12382">MFPGEHGYLVAGITGLVVLVIELSIGLFVFLKGHKPISREPTRAELREVDQVNTEDAESSDQDESTAPAKGASKDGGSKQKNKDFNHAAKLPKDIGTCEVPKQSATDLTTFNLNN</sequence>
<evidence type="ECO:0000313" key="4">
    <source>
        <dbReference type="Proteomes" id="UP001201812"/>
    </source>
</evidence>
<feature type="compositionally biased region" description="Basic and acidic residues" evidence="1">
    <location>
        <begin position="72"/>
        <end position="93"/>
    </location>
</feature>
<organism evidence="3 4">
    <name type="scientific">Ditylenchus destructor</name>
    <dbReference type="NCBI Taxonomy" id="166010"/>
    <lineage>
        <taxon>Eukaryota</taxon>
        <taxon>Metazoa</taxon>
        <taxon>Ecdysozoa</taxon>
        <taxon>Nematoda</taxon>
        <taxon>Chromadorea</taxon>
        <taxon>Rhabditida</taxon>
        <taxon>Tylenchina</taxon>
        <taxon>Tylenchomorpha</taxon>
        <taxon>Sphaerularioidea</taxon>
        <taxon>Anguinidae</taxon>
        <taxon>Anguininae</taxon>
        <taxon>Ditylenchus</taxon>
    </lineage>
</organism>
<proteinExistence type="predicted"/>
<feature type="transmembrane region" description="Helical" evidence="2">
    <location>
        <begin position="6"/>
        <end position="31"/>
    </location>
</feature>
<comment type="caution">
    <text evidence="3">The sequence shown here is derived from an EMBL/GenBank/DDBJ whole genome shotgun (WGS) entry which is preliminary data.</text>
</comment>
<reference evidence="3" key="1">
    <citation type="submission" date="2022-01" db="EMBL/GenBank/DDBJ databases">
        <title>Genome Sequence Resource for Two Populations of Ditylenchus destructor, the Migratory Endoparasitic Phytonematode.</title>
        <authorList>
            <person name="Zhang H."/>
            <person name="Lin R."/>
            <person name="Xie B."/>
        </authorList>
    </citation>
    <scope>NUCLEOTIDE SEQUENCE</scope>
    <source>
        <strain evidence="3">BazhouSP</strain>
    </source>
</reference>
<dbReference type="EMBL" id="JAKKPZ010000007">
    <property type="protein sequence ID" value="KAI1719062.1"/>
    <property type="molecule type" value="Genomic_DNA"/>
</dbReference>
<feature type="compositionally biased region" description="Basic and acidic residues" evidence="1">
    <location>
        <begin position="39"/>
        <end position="50"/>
    </location>
</feature>
<name>A0AAD4N952_9BILA</name>
<accession>A0AAD4N952</accession>
<feature type="region of interest" description="Disordered" evidence="1">
    <location>
        <begin position="39"/>
        <end position="99"/>
    </location>
</feature>
<feature type="compositionally biased region" description="Acidic residues" evidence="1">
    <location>
        <begin position="53"/>
        <end position="64"/>
    </location>
</feature>
<keyword evidence="2" id="KW-0472">Membrane</keyword>
<keyword evidence="2" id="KW-0812">Transmembrane</keyword>
<evidence type="ECO:0000313" key="3">
    <source>
        <dbReference type="EMBL" id="KAI1719062.1"/>
    </source>
</evidence>